<name>A0ABQ0J2A2_GLUTH</name>
<dbReference type="PANTHER" id="PTHR35008:SF9">
    <property type="entry name" value="CYTOCHROME C DOMAIN-CONTAINING PROTEIN"/>
    <property type="match status" value="1"/>
</dbReference>
<dbReference type="PANTHER" id="PTHR35008">
    <property type="entry name" value="BLL4482 PROTEIN-RELATED"/>
    <property type="match status" value="1"/>
</dbReference>
<feature type="chain" id="PRO_5047044656" evidence="5">
    <location>
        <begin position="22"/>
        <end position="151"/>
    </location>
</feature>
<dbReference type="InterPro" id="IPR036909">
    <property type="entry name" value="Cyt_c-like_dom_sf"/>
</dbReference>
<keyword evidence="2 4" id="KW-0479">Metal-binding</keyword>
<sequence length="151" mass="15686">MIKRTAFLFTCILAATPLAYAEDGQSVYNSNCSVCHQAGGIGSPGQFPPLTGRVGKIAVSPEGKTYIADVLLNGLHGAIQVSGASYMGFMPSFKALSDDQIAAVLSYVSSLSTPGAPGFTADDIKTARATPKKAKDLIAERKALDATHPLP</sequence>
<keyword evidence="1 4" id="KW-0349">Heme</keyword>
<dbReference type="InterPro" id="IPR051459">
    <property type="entry name" value="Cytochrome_c-type_DH"/>
</dbReference>
<feature type="signal peptide" evidence="5">
    <location>
        <begin position="1"/>
        <end position="21"/>
    </location>
</feature>
<dbReference type="Proteomes" id="UP000018209">
    <property type="component" value="Unassembled WGS sequence"/>
</dbReference>
<dbReference type="EMBL" id="BASM01000042">
    <property type="protein sequence ID" value="GAD28053.1"/>
    <property type="molecule type" value="Genomic_DNA"/>
</dbReference>
<dbReference type="Gene3D" id="1.10.760.10">
    <property type="entry name" value="Cytochrome c-like domain"/>
    <property type="match status" value="1"/>
</dbReference>
<gene>
    <name evidence="7" type="ORF">NBRC3257_3052</name>
</gene>
<evidence type="ECO:0000256" key="1">
    <source>
        <dbReference type="ARBA" id="ARBA00022617"/>
    </source>
</evidence>
<dbReference type="Pfam" id="PF00034">
    <property type="entry name" value="Cytochrom_C"/>
    <property type="match status" value="1"/>
</dbReference>
<proteinExistence type="predicted"/>
<evidence type="ECO:0000256" key="4">
    <source>
        <dbReference type="PROSITE-ProRule" id="PRU00433"/>
    </source>
</evidence>
<evidence type="ECO:0000256" key="5">
    <source>
        <dbReference type="SAM" id="SignalP"/>
    </source>
</evidence>
<protein>
    <submittedName>
        <fullName evidence="7">Cytochrome c-552 class I</fullName>
    </submittedName>
</protein>
<organism evidence="7 8">
    <name type="scientific">Gluconobacter thailandicus NBRC 3257</name>
    <dbReference type="NCBI Taxonomy" id="1381097"/>
    <lineage>
        <taxon>Bacteria</taxon>
        <taxon>Pseudomonadati</taxon>
        <taxon>Pseudomonadota</taxon>
        <taxon>Alphaproteobacteria</taxon>
        <taxon>Acetobacterales</taxon>
        <taxon>Acetobacteraceae</taxon>
        <taxon>Gluconobacter</taxon>
    </lineage>
</organism>
<evidence type="ECO:0000313" key="8">
    <source>
        <dbReference type="Proteomes" id="UP000018209"/>
    </source>
</evidence>
<evidence type="ECO:0000259" key="6">
    <source>
        <dbReference type="PROSITE" id="PS51007"/>
    </source>
</evidence>
<dbReference type="InterPro" id="IPR009056">
    <property type="entry name" value="Cyt_c-like_dom"/>
</dbReference>
<dbReference type="SUPFAM" id="SSF46626">
    <property type="entry name" value="Cytochrome c"/>
    <property type="match status" value="1"/>
</dbReference>
<evidence type="ECO:0000313" key="7">
    <source>
        <dbReference type="EMBL" id="GAD28053.1"/>
    </source>
</evidence>
<accession>A0ABQ0J2A2</accession>
<evidence type="ECO:0000256" key="3">
    <source>
        <dbReference type="ARBA" id="ARBA00023004"/>
    </source>
</evidence>
<evidence type="ECO:0000256" key="2">
    <source>
        <dbReference type="ARBA" id="ARBA00022723"/>
    </source>
</evidence>
<feature type="domain" description="Cytochrome c" evidence="6">
    <location>
        <begin position="19"/>
        <end position="112"/>
    </location>
</feature>
<comment type="caution">
    <text evidence="7">The sequence shown here is derived from an EMBL/GenBank/DDBJ whole genome shotgun (WGS) entry which is preliminary data.</text>
</comment>
<keyword evidence="5" id="KW-0732">Signal</keyword>
<dbReference type="PROSITE" id="PS51007">
    <property type="entry name" value="CYTC"/>
    <property type="match status" value="1"/>
</dbReference>
<keyword evidence="8" id="KW-1185">Reference proteome</keyword>
<dbReference type="RefSeq" id="WP_007283968.1">
    <property type="nucleotide sequence ID" value="NZ_BASM01000042.1"/>
</dbReference>
<keyword evidence="3 4" id="KW-0408">Iron</keyword>
<reference evidence="7 8" key="1">
    <citation type="submission" date="2013-08" db="EMBL/GenBank/DDBJ databases">
        <title>Gluconobacter thailandicus NBRC 3257 whole genome sequence.</title>
        <authorList>
            <person name="Matsutani M."/>
            <person name="Yakushi T."/>
            <person name="Matsushita K."/>
        </authorList>
    </citation>
    <scope>NUCLEOTIDE SEQUENCE [LARGE SCALE GENOMIC DNA]</scope>
    <source>
        <strain evidence="7 8">NBRC 3257</strain>
    </source>
</reference>